<dbReference type="Gene3D" id="3.40.50.12780">
    <property type="entry name" value="N-terminal domain of ligase-like"/>
    <property type="match status" value="1"/>
</dbReference>
<feature type="domain" description="AMP-dependent synthetase/ligase" evidence="3">
    <location>
        <begin position="32"/>
        <end position="370"/>
    </location>
</feature>
<dbReference type="PANTHER" id="PTHR43201">
    <property type="entry name" value="ACYL-COA SYNTHETASE"/>
    <property type="match status" value="1"/>
</dbReference>
<dbReference type="GO" id="GO:0006631">
    <property type="term" value="P:fatty acid metabolic process"/>
    <property type="evidence" value="ECO:0007669"/>
    <property type="project" value="TreeGrafter"/>
</dbReference>
<dbReference type="FunFam" id="3.30.300.30:FF:000008">
    <property type="entry name" value="2,3-dihydroxybenzoate-AMP ligase"/>
    <property type="match status" value="1"/>
</dbReference>
<dbReference type="CDD" id="cd04433">
    <property type="entry name" value="AFD_class_I"/>
    <property type="match status" value="1"/>
</dbReference>
<comment type="similarity">
    <text evidence="1">Belongs to the ATP-dependent AMP-binding enzyme family.</text>
</comment>
<dbReference type="InterPro" id="IPR042099">
    <property type="entry name" value="ANL_N_sf"/>
</dbReference>
<dbReference type="InterPro" id="IPR025110">
    <property type="entry name" value="AMP-bd_C"/>
</dbReference>
<evidence type="ECO:0000259" key="4">
    <source>
        <dbReference type="Pfam" id="PF13193"/>
    </source>
</evidence>
<organism evidence="5 6">
    <name type="scientific">Actinomadura craniellae</name>
    <dbReference type="NCBI Taxonomy" id="2231787"/>
    <lineage>
        <taxon>Bacteria</taxon>
        <taxon>Bacillati</taxon>
        <taxon>Actinomycetota</taxon>
        <taxon>Actinomycetes</taxon>
        <taxon>Streptosporangiales</taxon>
        <taxon>Thermomonosporaceae</taxon>
        <taxon>Actinomadura</taxon>
    </lineage>
</organism>
<dbReference type="InterPro" id="IPR000873">
    <property type="entry name" value="AMP-dep_synth/lig_dom"/>
</dbReference>
<proteinExistence type="inferred from homology"/>
<evidence type="ECO:0000256" key="2">
    <source>
        <dbReference type="ARBA" id="ARBA00022598"/>
    </source>
</evidence>
<keyword evidence="6" id="KW-1185">Reference proteome</keyword>
<dbReference type="SUPFAM" id="SSF56801">
    <property type="entry name" value="Acetyl-CoA synthetase-like"/>
    <property type="match status" value="1"/>
</dbReference>
<protein>
    <recommendedName>
        <fullName evidence="7">Acyl-CoA synthetase</fullName>
    </recommendedName>
</protein>
<dbReference type="Pfam" id="PF13193">
    <property type="entry name" value="AMP-binding_C"/>
    <property type="match status" value="1"/>
</dbReference>
<dbReference type="Gene3D" id="3.30.300.30">
    <property type="match status" value="1"/>
</dbReference>
<dbReference type="EMBL" id="QLYX01000009">
    <property type="protein sequence ID" value="RAY13313.1"/>
    <property type="molecule type" value="Genomic_DNA"/>
</dbReference>
<dbReference type="AlphaFoldDB" id="A0A365H513"/>
<evidence type="ECO:0000313" key="5">
    <source>
        <dbReference type="EMBL" id="RAY13313.1"/>
    </source>
</evidence>
<accession>A0A365H513</accession>
<keyword evidence="2" id="KW-0436">Ligase</keyword>
<gene>
    <name evidence="5" type="ORF">DPM19_19705</name>
</gene>
<comment type="caution">
    <text evidence="5">The sequence shown here is derived from an EMBL/GenBank/DDBJ whole genome shotgun (WGS) entry which is preliminary data.</text>
</comment>
<dbReference type="PROSITE" id="PS00455">
    <property type="entry name" value="AMP_BINDING"/>
    <property type="match status" value="1"/>
</dbReference>
<feature type="domain" description="AMP-binding enzyme C-terminal" evidence="4">
    <location>
        <begin position="418"/>
        <end position="493"/>
    </location>
</feature>
<dbReference type="InterPro" id="IPR020845">
    <property type="entry name" value="AMP-binding_CS"/>
</dbReference>
<reference evidence="5 6" key="1">
    <citation type="submission" date="2018-06" db="EMBL/GenBank/DDBJ databases">
        <title>Actinomadura craniellae sp. nov. isolated from marine sponge Craniella sp.</title>
        <authorList>
            <person name="Li L."/>
            <person name="Xu Q.H."/>
            <person name="Lin H.W."/>
            <person name="Lu Y.H."/>
        </authorList>
    </citation>
    <scope>NUCLEOTIDE SEQUENCE [LARGE SCALE GENOMIC DNA]</scope>
    <source>
        <strain evidence="5 6">LHW63021</strain>
    </source>
</reference>
<evidence type="ECO:0000259" key="3">
    <source>
        <dbReference type="Pfam" id="PF00501"/>
    </source>
</evidence>
<evidence type="ECO:0000256" key="1">
    <source>
        <dbReference type="ARBA" id="ARBA00006432"/>
    </source>
</evidence>
<sequence length="501" mass="53278">MLRPVRPDRAARMWPIYRRLGPTPAAVGALAALRFPNRTAVIDDAGSLTFAELDRRATALATVLDGLLDGRPGSVGILCRNHRGFIVALLAAGRLGRDVVLLNTDFSAVQLGEVMAREEVGLLVHDAEFADTVQAASFDGVRLPAEDLAEQAETTGPKPVKPSRPGRVIILTSGTTGTPKGARHDLSLRMLMAAAFTHMNRVRTRSGEPVVLCPPLFHVLGLGYCTLSLSQGSPVVLLRRFDPAAVLAAIERHRARAMVAVPVMLQRLLDLPPPAGSPLRTVLCGGSALSPRLADAFMDAYGDILRNAYGATETGWAAIATPEDLRAAPGTVGRPTLGITVRILDAEGRELPTGQTGEIFVGGGIKFSGYTGGGGRRTREGLSGTGDLGHFDPEGRLFVDGRADDMIVSGGENVFPGEVEALLQAHPGITDAAVTGVDDEDFGQRLAAFVVLAEDSELTADDVRAYAREQLARYKVPRDVTFVEEIPRTASGKIKHNTLRT</sequence>
<evidence type="ECO:0000313" key="6">
    <source>
        <dbReference type="Proteomes" id="UP000251891"/>
    </source>
</evidence>
<dbReference type="PANTHER" id="PTHR43201:SF5">
    <property type="entry name" value="MEDIUM-CHAIN ACYL-COA LIGASE ACSF2, MITOCHONDRIAL"/>
    <property type="match status" value="1"/>
</dbReference>
<name>A0A365H513_9ACTN</name>
<dbReference type="Pfam" id="PF00501">
    <property type="entry name" value="AMP-binding"/>
    <property type="match status" value="1"/>
</dbReference>
<evidence type="ECO:0008006" key="7">
    <source>
        <dbReference type="Google" id="ProtNLM"/>
    </source>
</evidence>
<dbReference type="OrthoDB" id="56621at2"/>
<dbReference type="Proteomes" id="UP000251891">
    <property type="component" value="Unassembled WGS sequence"/>
</dbReference>
<dbReference type="InterPro" id="IPR045851">
    <property type="entry name" value="AMP-bd_C_sf"/>
</dbReference>
<dbReference type="GO" id="GO:0031956">
    <property type="term" value="F:medium-chain fatty acid-CoA ligase activity"/>
    <property type="evidence" value="ECO:0007669"/>
    <property type="project" value="TreeGrafter"/>
</dbReference>